<dbReference type="SUPFAM" id="SSF55729">
    <property type="entry name" value="Acyl-CoA N-acyltransferases (Nat)"/>
    <property type="match status" value="1"/>
</dbReference>
<evidence type="ECO:0000256" key="2">
    <source>
        <dbReference type="ARBA" id="ARBA00023315"/>
    </source>
</evidence>
<dbReference type="Gene3D" id="3.40.630.30">
    <property type="match status" value="1"/>
</dbReference>
<dbReference type="InterPro" id="IPR050680">
    <property type="entry name" value="YpeA/RimI_acetyltransf"/>
</dbReference>
<evidence type="ECO:0000313" key="5">
    <source>
        <dbReference type="Proteomes" id="UP001163203"/>
    </source>
</evidence>
<dbReference type="InterPro" id="IPR056935">
    <property type="entry name" value="Rv0428c-like_C"/>
</dbReference>
<reference evidence="4" key="1">
    <citation type="submission" date="2022-11" db="EMBL/GenBank/DDBJ databases">
        <authorList>
            <person name="Mo P."/>
        </authorList>
    </citation>
    <scope>NUCLEOTIDE SEQUENCE</scope>
    <source>
        <strain evidence="4">HUAS 11-8</strain>
    </source>
</reference>
<dbReference type="PANTHER" id="PTHR43420">
    <property type="entry name" value="ACETYLTRANSFERASE"/>
    <property type="match status" value="1"/>
</dbReference>
<dbReference type="EC" id="2.3.1.-" evidence="4"/>
<feature type="domain" description="N-acetyltransferase" evidence="3">
    <location>
        <begin position="102"/>
        <end position="246"/>
    </location>
</feature>
<dbReference type="PANTHER" id="PTHR43420:SF12">
    <property type="entry name" value="N-ACETYLTRANSFERASE DOMAIN-CONTAINING PROTEIN"/>
    <property type="match status" value="1"/>
</dbReference>
<proteinExistence type="predicted"/>
<sequence>MDPNETLERQCADAWPPVAEDKVGDWRLRAAGGFTGRANSALAIGDPGVGVPEALDRVCDFAHVHAVPPMVQVVEGSRTERAIEAAGWVPHVQHAKGHLVSVLVSPLTDGAAHAREDVTIRSAPTPAWWELAAGTAEPGSAQRHVLTTGEIGYGDAASGAGAVRAAVVEDVLHVSCLAVRPEHRRRGLAKALLAASGAWAAGRGATRCALQVSVDNAPALALYAALGFREHHRYRYWIPAWKDRSL</sequence>
<gene>
    <name evidence="4" type="ORF">ORV05_28805</name>
</gene>
<dbReference type="PROSITE" id="PS51186">
    <property type="entry name" value="GNAT"/>
    <property type="match status" value="1"/>
</dbReference>
<organism evidence="4 5">
    <name type="scientific">Amycolatopsis cynarae</name>
    <dbReference type="NCBI Taxonomy" id="2995223"/>
    <lineage>
        <taxon>Bacteria</taxon>
        <taxon>Bacillati</taxon>
        <taxon>Actinomycetota</taxon>
        <taxon>Actinomycetes</taxon>
        <taxon>Pseudonocardiales</taxon>
        <taxon>Pseudonocardiaceae</taxon>
        <taxon>Amycolatopsis</taxon>
    </lineage>
</organism>
<dbReference type="GO" id="GO:0016746">
    <property type="term" value="F:acyltransferase activity"/>
    <property type="evidence" value="ECO:0007669"/>
    <property type="project" value="UniProtKB-KW"/>
</dbReference>
<dbReference type="RefSeq" id="WP_268755118.1">
    <property type="nucleotide sequence ID" value="NZ_CP113836.1"/>
</dbReference>
<dbReference type="InterPro" id="IPR000182">
    <property type="entry name" value="GNAT_dom"/>
</dbReference>
<evidence type="ECO:0000256" key="1">
    <source>
        <dbReference type="ARBA" id="ARBA00022679"/>
    </source>
</evidence>
<protein>
    <submittedName>
        <fullName evidence="4">GNAT family N-acetyltransferase</fullName>
        <ecNumber evidence="4">2.3.1.-</ecNumber>
    </submittedName>
</protein>
<dbReference type="Proteomes" id="UP001163203">
    <property type="component" value="Chromosome"/>
</dbReference>
<evidence type="ECO:0000259" key="3">
    <source>
        <dbReference type="PROSITE" id="PS51186"/>
    </source>
</evidence>
<name>A0ABY7B256_9PSEU</name>
<dbReference type="InterPro" id="IPR016181">
    <property type="entry name" value="Acyl_CoA_acyltransferase"/>
</dbReference>
<evidence type="ECO:0000313" key="4">
    <source>
        <dbReference type="EMBL" id="WAL64898.1"/>
    </source>
</evidence>
<accession>A0ABY7B256</accession>
<dbReference type="EMBL" id="CP113836">
    <property type="protein sequence ID" value="WAL64898.1"/>
    <property type="molecule type" value="Genomic_DNA"/>
</dbReference>
<dbReference type="Pfam" id="PF24553">
    <property type="entry name" value="Rv0428c_C"/>
    <property type="match status" value="1"/>
</dbReference>
<keyword evidence="1 4" id="KW-0808">Transferase</keyword>
<dbReference type="CDD" id="cd04301">
    <property type="entry name" value="NAT_SF"/>
    <property type="match status" value="1"/>
</dbReference>
<keyword evidence="5" id="KW-1185">Reference proteome</keyword>
<keyword evidence="2 4" id="KW-0012">Acyltransferase</keyword>